<feature type="domain" description="ABC transporter" evidence="8">
    <location>
        <begin position="324"/>
        <end position="540"/>
    </location>
</feature>
<keyword evidence="7" id="KW-0378">Hydrolase</keyword>
<protein>
    <recommendedName>
        <fullName evidence="7">Energy-dependent translational throttle protein EttA</fullName>
        <ecNumber evidence="7">3.6.1.-</ecNumber>
    </recommendedName>
    <alternativeName>
        <fullName evidence="7">Translational regulatory factor EttA</fullName>
    </alternativeName>
</protein>
<dbReference type="RefSeq" id="WP_343916554.1">
    <property type="nucleotide sequence ID" value="NZ_BAAAKK010000001.1"/>
</dbReference>
<dbReference type="Pfam" id="PF12848">
    <property type="entry name" value="ABC_tran_Xtn"/>
    <property type="match status" value="1"/>
</dbReference>
<keyword evidence="7" id="KW-0648">Protein biosynthesis</keyword>
<feature type="domain" description="ABC transporter" evidence="8">
    <location>
        <begin position="6"/>
        <end position="258"/>
    </location>
</feature>
<dbReference type="SUPFAM" id="SSF52540">
    <property type="entry name" value="P-loop containing nucleoside triphosphate hydrolases"/>
    <property type="match status" value="2"/>
</dbReference>
<dbReference type="NCBIfam" id="TIGR03719">
    <property type="entry name" value="ABC_ABC_ChvD"/>
    <property type="match status" value="1"/>
</dbReference>
<dbReference type="Pfam" id="PF00005">
    <property type="entry name" value="ABC_tran"/>
    <property type="match status" value="2"/>
</dbReference>
<keyword evidence="7" id="KW-0677">Repeat</keyword>
<comment type="caution">
    <text evidence="9">The sequence shown here is derived from an EMBL/GenBank/DDBJ whole genome shotgun (WGS) entry which is preliminary data.</text>
</comment>
<keyword evidence="5 7" id="KW-0067">ATP-binding</keyword>
<dbReference type="InterPro" id="IPR003593">
    <property type="entry name" value="AAA+_ATPase"/>
</dbReference>
<dbReference type="InterPro" id="IPR032781">
    <property type="entry name" value="ABC_tran_Xtn"/>
</dbReference>
<evidence type="ECO:0000259" key="8">
    <source>
        <dbReference type="PROSITE" id="PS50893"/>
    </source>
</evidence>
<evidence type="ECO:0000256" key="1">
    <source>
        <dbReference type="ARBA" id="ARBA00005868"/>
    </source>
</evidence>
<evidence type="ECO:0000256" key="5">
    <source>
        <dbReference type="ARBA" id="ARBA00022840"/>
    </source>
</evidence>
<evidence type="ECO:0000256" key="3">
    <source>
        <dbReference type="ARBA" id="ARBA00022730"/>
    </source>
</evidence>
<dbReference type="PANTHER" id="PTHR43858">
    <property type="entry name" value="ENERGY-DEPENDENT TRANSLATIONAL THROTTLE PROTEIN ETTA"/>
    <property type="match status" value="1"/>
</dbReference>
<keyword evidence="7" id="KW-0694">RNA-binding</keyword>
<dbReference type="Gene3D" id="3.40.50.300">
    <property type="entry name" value="P-loop containing nucleotide triphosphate hydrolases"/>
    <property type="match status" value="2"/>
</dbReference>
<comment type="domain">
    <text evidence="7">The arm domain is inserted in the first ABC transporter domain. Probably contacts ribosomal protein L1.</text>
</comment>
<dbReference type="PROSITE" id="PS00211">
    <property type="entry name" value="ABC_TRANSPORTER_1"/>
    <property type="match status" value="2"/>
</dbReference>
<evidence type="ECO:0000256" key="6">
    <source>
        <dbReference type="ARBA" id="ARBA00022845"/>
    </source>
</evidence>
<accession>A0ABN1YRW7</accession>
<dbReference type="EMBL" id="BAAAKK010000001">
    <property type="protein sequence ID" value="GAA1417844.1"/>
    <property type="molecule type" value="Genomic_DNA"/>
</dbReference>
<dbReference type="CDD" id="cd03221">
    <property type="entry name" value="ABCF_EF-3"/>
    <property type="match status" value="1"/>
</dbReference>
<dbReference type="EC" id="3.6.1.-" evidence="7"/>
<gene>
    <name evidence="7 9" type="primary">ettA</name>
    <name evidence="9" type="ORF">GCM10009640_02610</name>
</gene>
<dbReference type="InterPro" id="IPR022374">
    <property type="entry name" value="EttA"/>
</dbReference>
<dbReference type="NCBIfam" id="NF008775">
    <property type="entry name" value="PRK11819.1"/>
    <property type="match status" value="1"/>
</dbReference>
<feature type="region of interest" description="Arm" evidence="7">
    <location>
        <begin position="94"/>
        <end position="138"/>
    </location>
</feature>
<dbReference type="HAMAP" id="MF_00847">
    <property type="entry name" value="EttA"/>
    <property type="match status" value="1"/>
</dbReference>
<keyword evidence="10" id="KW-1185">Reference proteome</keyword>
<reference evidence="9 10" key="1">
    <citation type="journal article" date="2019" name="Int. J. Syst. Evol. Microbiol.">
        <title>The Global Catalogue of Microorganisms (GCM) 10K type strain sequencing project: providing services to taxonomists for standard genome sequencing and annotation.</title>
        <authorList>
            <consortium name="The Broad Institute Genomics Platform"/>
            <consortium name="The Broad Institute Genome Sequencing Center for Infectious Disease"/>
            <person name="Wu L."/>
            <person name="Ma J."/>
        </authorList>
    </citation>
    <scope>NUCLEOTIDE SEQUENCE [LARGE SCALE GENOMIC DNA]</scope>
    <source>
        <strain evidence="9 10">JCM 12398</strain>
    </source>
</reference>
<comment type="caution">
    <text evidence="7">Lacks conserved residue(s) required for the propagation of feature annotation.</text>
</comment>
<comment type="subcellular location">
    <subcellularLocation>
        <location evidence="7">Cytoplasm</location>
    </subcellularLocation>
    <text evidence="7">Associates with ribosomes and polysomes.</text>
</comment>
<comment type="domain">
    <text evidence="7">The P-site tRNA interaction motif (PtIM domain) probably interacts with the P-site tRNA(fMet) as well as the 23S rRNA.</text>
</comment>
<feature type="binding site" evidence="7">
    <location>
        <begin position="356"/>
        <end position="363"/>
    </location>
    <ligand>
        <name>ATP</name>
        <dbReference type="ChEBI" id="CHEBI:30616"/>
        <label>2</label>
    </ligand>
</feature>
<evidence type="ECO:0000256" key="7">
    <source>
        <dbReference type="HAMAP-Rule" id="MF_00847"/>
    </source>
</evidence>
<sequence>MAEYIFSMVRARKTVGDKVILDDVTTAVIPGAKIGVVGPNGAGKSTILKIIAGLDTPSNGEAKLTPGYSVGILMQEPELDESKTVLENVQEAFGHLTAKITRFNEISAEMANPDADFDALMTEMGSLQEEIDAADAWDLDSQLEQAMDALRCPPGDWPVTNLSGGERRRVALCKLLLEKPDLLLLDEPTNHLDAESVLWLEQHLAKYPGAVMAVTHDRYFLDHVAGWICEVDRGRLYPYEGNYSTYLEKKAERLQIQGKKDQKLAKRLSEELDWVRSNTKGRQAKSKARLARYEEMATEAERTKKLEFDEIQIPAGPRLGSIVLEAKGIEKGFDDRQLIDGLSFTLPRNGIVGVIGPNGVGKTTLFKTIVGLEPLDGGDLKIGETVKLSYVDQGRSNIDPNKNLWEVVSDGLDYIQVGNVEIPSRAYVSKFGFKGPDQQKKAGVLSGGERNRLNLAMTLKQGGNLLLLDEPTNDLDIDTLSSLENALLEFPGCAVVITHDRWFLDRIATHILAYEGTDENPGYWHWFEGNFEAYEQNKIERLGPDAAKPHRSAYRKLTRD</sequence>
<evidence type="ECO:0000256" key="2">
    <source>
        <dbReference type="ARBA" id="ARBA00022555"/>
    </source>
</evidence>
<dbReference type="InterPro" id="IPR003439">
    <property type="entry name" value="ABC_transporter-like_ATP-bd"/>
</dbReference>
<proteinExistence type="inferred from homology"/>
<keyword evidence="2 7" id="KW-0820">tRNA-binding</keyword>
<keyword evidence="7" id="KW-0963">Cytoplasm</keyword>
<dbReference type="PROSITE" id="PS50893">
    <property type="entry name" value="ABC_TRANSPORTER_2"/>
    <property type="match status" value="2"/>
</dbReference>
<evidence type="ECO:0000313" key="10">
    <source>
        <dbReference type="Proteomes" id="UP001501266"/>
    </source>
</evidence>
<name>A0ABN1YRW7_9MICO</name>
<keyword evidence="4 7" id="KW-0547">Nucleotide-binding</keyword>
<dbReference type="PANTHER" id="PTHR43858:SF1">
    <property type="entry name" value="ABC TRANSPORTER-RELATED PROTEIN"/>
    <property type="match status" value="1"/>
</dbReference>
<keyword evidence="6 7" id="KW-0810">Translation regulation</keyword>
<comment type="catalytic activity">
    <reaction evidence="7">
        <text>ATP + H2O = ADP + phosphate + H(+)</text>
        <dbReference type="Rhea" id="RHEA:13065"/>
        <dbReference type="ChEBI" id="CHEBI:15377"/>
        <dbReference type="ChEBI" id="CHEBI:15378"/>
        <dbReference type="ChEBI" id="CHEBI:30616"/>
        <dbReference type="ChEBI" id="CHEBI:43474"/>
        <dbReference type="ChEBI" id="CHEBI:456216"/>
    </reaction>
</comment>
<feature type="binding site" evidence="7">
    <location>
        <begin position="38"/>
        <end position="45"/>
    </location>
    <ligand>
        <name>ATP</name>
        <dbReference type="ChEBI" id="CHEBI:30616"/>
        <label>1</label>
    </ligand>
</feature>
<dbReference type="InterPro" id="IPR027417">
    <property type="entry name" value="P-loop_NTPase"/>
</dbReference>
<evidence type="ECO:0000256" key="4">
    <source>
        <dbReference type="ARBA" id="ARBA00022741"/>
    </source>
</evidence>
<keyword evidence="3 7" id="KW-0699">rRNA-binding</keyword>
<comment type="function">
    <text evidence="7">A translation factor that gates the progression of the 70S ribosomal initiation complex (IC, containing tRNA(fMet) in the P-site) into the translation elongation cycle by using a mechanism sensitive to the ATP/ADP ratio. Binds to the 70S ribosome E-site where it modulates the state of the translating ribosome during subunit translocation. ATP hydrolysis probably frees it from the ribosome, which can enter the elongation phase.</text>
</comment>
<dbReference type="Proteomes" id="UP001501266">
    <property type="component" value="Unassembled WGS sequence"/>
</dbReference>
<dbReference type="InterPro" id="IPR017871">
    <property type="entry name" value="ABC_transporter-like_CS"/>
</dbReference>
<evidence type="ECO:0000313" key="9">
    <source>
        <dbReference type="EMBL" id="GAA1417844.1"/>
    </source>
</evidence>
<comment type="similarity">
    <text evidence="1 7">Belongs to the ABC transporter superfamily. ABCF family. Translational throttle EttA subfamily.</text>
</comment>
<comment type="subunit">
    <text evidence="7">Monomer. Probably contacts ribosomal proteins L1, L5, L33 and S7, the 16S and 23S rRNA and the P-site containing tRNA(fMet).</text>
</comment>
<organism evidence="9 10">
    <name type="scientific">Agrococcus citreus</name>
    <dbReference type="NCBI Taxonomy" id="84643"/>
    <lineage>
        <taxon>Bacteria</taxon>
        <taxon>Bacillati</taxon>
        <taxon>Actinomycetota</taxon>
        <taxon>Actinomycetes</taxon>
        <taxon>Micrococcales</taxon>
        <taxon>Microbacteriaceae</taxon>
        <taxon>Agrococcus</taxon>
    </lineage>
</organism>
<dbReference type="SMART" id="SM00382">
    <property type="entry name" value="AAA"/>
    <property type="match status" value="2"/>
</dbReference>